<dbReference type="KEGG" id="nvi:116415750"/>
<sequence>MRRKKVQESDFTEDEETTDGEKGVLTYQDFPTGPSSRKINDETAITISAVNDQLPPTEASADKEAEGDPKEISINAGLTEITATICKPISNNFAAIHNEISVVADKELLAVEDQDNVTGKNREMLGSPSPTNKEPSGYCDQLNDSNSQDSMEIESEEDLDSSEKVSNILQSADTADASPIIDGPSVSHTQCLQNLNQDNFSDAENDETAVDCYSSGKLEK</sequence>
<dbReference type="AlphaFoldDB" id="A0A7M7PUQ1"/>
<dbReference type="Proteomes" id="UP000002358">
    <property type="component" value="Unassembled WGS sequence"/>
</dbReference>
<evidence type="ECO:0000313" key="3">
    <source>
        <dbReference type="Proteomes" id="UP000002358"/>
    </source>
</evidence>
<proteinExistence type="predicted"/>
<reference evidence="2" key="1">
    <citation type="submission" date="2021-01" db="UniProtKB">
        <authorList>
            <consortium name="EnsemblMetazoa"/>
        </authorList>
    </citation>
    <scope>IDENTIFICATION</scope>
</reference>
<protein>
    <submittedName>
        <fullName evidence="2">Uncharacterized protein</fullName>
    </submittedName>
</protein>
<feature type="region of interest" description="Disordered" evidence="1">
    <location>
        <begin position="50"/>
        <end position="69"/>
    </location>
</feature>
<name>A0A7M7PUQ1_NASVI</name>
<feature type="compositionally biased region" description="Acidic residues" evidence="1">
    <location>
        <begin position="151"/>
        <end position="160"/>
    </location>
</feature>
<evidence type="ECO:0000256" key="1">
    <source>
        <dbReference type="SAM" id="MobiDB-lite"/>
    </source>
</evidence>
<feature type="region of interest" description="Disordered" evidence="1">
    <location>
        <begin position="113"/>
        <end position="187"/>
    </location>
</feature>
<dbReference type="GeneID" id="116415750"/>
<dbReference type="EnsemblMetazoa" id="XM_031920886">
    <property type="protein sequence ID" value="XP_031776746"/>
    <property type="gene ID" value="LOC116415750"/>
</dbReference>
<evidence type="ECO:0000313" key="2">
    <source>
        <dbReference type="EnsemblMetazoa" id="XP_031776746"/>
    </source>
</evidence>
<dbReference type="RefSeq" id="XP_031776746.1">
    <property type="nucleotide sequence ID" value="XM_031920886.2"/>
</dbReference>
<keyword evidence="3" id="KW-1185">Reference proteome</keyword>
<accession>A0A7M7PUQ1</accession>
<organism evidence="2 3">
    <name type="scientific">Nasonia vitripennis</name>
    <name type="common">Parasitic wasp</name>
    <dbReference type="NCBI Taxonomy" id="7425"/>
    <lineage>
        <taxon>Eukaryota</taxon>
        <taxon>Metazoa</taxon>
        <taxon>Ecdysozoa</taxon>
        <taxon>Arthropoda</taxon>
        <taxon>Hexapoda</taxon>
        <taxon>Insecta</taxon>
        <taxon>Pterygota</taxon>
        <taxon>Neoptera</taxon>
        <taxon>Endopterygota</taxon>
        <taxon>Hymenoptera</taxon>
        <taxon>Apocrita</taxon>
        <taxon>Proctotrupomorpha</taxon>
        <taxon>Chalcidoidea</taxon>
        <taxon>Pteromalidae</taxon>
        <taxon>Pteromalinae</taxon>
        <taxon>Nasonia</taxon>
    </lineage>
</organism>
<feature type="compositionally biased region" description="Basic and acidic residues" evidence="1">
    <location>
        <begin position="60"/>
        <end position="69"/>
    </location>
</feature>
<dbReference type="InParanoid" id="A0A7M7PUQ1"/>
<feature type="region of interest" description="Disordered" evidence="1">
    <location>
        <begin position="1"/>
        <end position="38"/>
    </location>
</feature>